<organism evidence="1 2">
    <name type="scientific">Linum trigynum</name>
    <dbReference type="NCBI Taxonomy" id="586398"/>
    <lineage>
        <taxon>Eukaryota</taxon>
        <taxon>Viridiplantae</taxon>
        <taxon>Streptophyta</taxon>
        <taxon>Embryophyta</taxon>
        <taxon>Tracheophyta</taxon>
        <taxon>Spermatophyta</taxon>
        <taxon>Magnoliopsida</taxon>
        <taxon>eudicotyledons</taxon>
        <taxon>Gunneridae</taxon>
        <taxon>Pentapetalae</taxon>
        <taxon>rosids</taxon>
        <taxon>fabids</taxon>
        <taxon>Malpighiales</taxon>
        <taxon>Linaceae</taxon>
        <taxon>Linum</taxon>
    </lineage>
</organism>
<dbReference type="EMBL" id="OZ034818">
    <property type="protein sequence ID" value="CAL1389096.1"/>
    <property type="molecule type" value="Genomic_DNA"/>
</dbReference>
<dbReference type="SUPFAM" id="SSF56219">
    <property type="entry name" value="DNase I-like"/>
    <property type="match status" value="1"/>
</dbReference>
<dbReference type="Proteomes" id="UP001497516">
    <property type="component" value="Chromosome 5"/>
</dbReference>
<accession>A0AAV2ET55</accession>
<sequence>MVFLMETKQTSEENESLRNEMGFEKGESWPMDNSGGGRAGGLSVWWKEEINATAMSGSLHHIDMKIVEGTDEVWRFTGVYGWPEGSDKEQMWDLIRKLSNQWEGAWLCGGDLNQVLTAAEKAGGRAPVERDMQAFRDCLLDAQLSDLGYTGYDFTWENKRATEGYIEERLDRFVATAAWQHMFRQGRVLHLDKLRSDHRPIVCDTHGDDDIDPKWGWSFKFEPMWVKHENCEKVVAEAWGMAGEADALCKLNVVRE</sequence>
<reference evidence="1 2" key="1">
    <citation type="submission" date="2024-04" db="EMBL/GenBank/DDBJ databases">
        <authorList>
            <person name="Fracassetti M."/>
        </authorList>
    </citation>
    <scope>NUCLEOTIDE SEQUENCE [LARGE SCALE GENOMIC DNA]</scope>
</reference>
<dbReference type="PANTHER" id="PTHR33710">
    <property type="entry name" value="BNAC02G09200D PROTEIN"/>
    <property type="match status" value="1"/>
</dbReference>
<protein>
    <submittedName>
        <fullName evidence="1">Uncharacterized protein</fullName>
    </submittedName>
</protein>
<evidence type="ECO:0000313" key="1">
    <source>
        <dbReference type="EMBL" id="CAL1389096.1"/>
    </source>
</evidence>
<proteinExistence type="predicted"/>
<keyword evidence="2" id="KW-1185">Reference proteome</keyword>
<gene>
    <name evidence="1" type="ORF">LTRI10_LOCUS29981</name>
</gene>
<dbReference type="Gene3D" id="3.60.10.10">
    <property type="entry name" value="Endonuclease/exonuclease/phosphatase"/>
    <property type="match status" value="1"/>
</dbReference>
<dbReference type="AlphaFoldDB" id="A0AAV2ET55"/>
<dbReference type="PANTHER" id="PTHR33710:SF83">
    <property type="entry name" value="ENDONUCLEASE_EXONUCLEASE_PHOSPHATASE DOMAIN-CONTAINING PROTEIN"/>
    <property type="match status" value="1"/>
</dbReference>
<evidence type="ECO:0000313" key="2">
    <source>
        <dbReference type="Proteomes" id="UP001497516"/>
    </source>
</evidence>
<dbReference type="InterPro" id="IPR036691">
    <property type="entry name" value="Endo/exonu/phosph_ase_sf"/>
</dbReference>
<name>A0AAV2ET55_9ROSI</name>